<dbReference type="PANTHER" id="PTHR44858:SF1">
    <property type="entry name" value="UDP-N-ACETYLGLUCOSAMINE--PEPTIDE N-ACETYLGLUCOSAMINYLTRANSFERASE SPINDLY-RELATED"/>
    <property type="match status" value="1"/>
</dbReference>
<dbReference type="InterPro" id="IPR011990">
    <property type="entry name" value="TPR-like_helical_dom_sf"/>
</dbReference>
<feature type="repeat" description="TPR" evidence="3">
    <location>
        <begin position="373"/>
        <end position="406"/>
    </location>
</feature>
<dbReference type="PROSITE" id="PS50293">
    <property type="entry name" value="TPR_REGION"/>
    <property type="match status" value="1"/>
</dbReference>
<dbReference type="PROSITE" id="PS50011">
    <property type="entry name" value="PROTEIN_KINASE_DOM"/>
    <property type="match status" value="1"/>
</dbReference>
<dbReference type="InterPro" id="IPR000719">
    <property type="entry name" value="Prot_kinase_dom"/>
</dbReference>
<feature type="repeat" description="TPR" evidence="3">
    <location>
        <begin position="305"/>
        <end position="338"/>
    </location>
</feature>
<protein>
    <recommendedName>
        <fullName evidence="4">Protein kinase domain-containing protein</fullName>
    </recommendedName>
</protein>
<dbReference type="GO" id="GO:0046813">
    <property type="term" value="P:receptor-mediated virion attachment to host cell"/>
    <property type="evidence" value="ECO:0007669"/>
    <property type="project" value="TreeGrafter"/>
</dbReference>
<comment type="caution">
    <text evidence="5">The sequence shown here is derived from an EMBL/GenBank/DDBJ whole genome shotgun (WGS) entry which is preliminary data.</text>
</comment>
<sequence length="549" mass="64107">MFVLEYADSGTLRTYLRNNFKYLSWYDKINFALQIASAIKCLHVEGIIHRDLHSNNILVHQKNIKLTDFGLSRRLDEATNSNQKFGGIIAYIDPQSFEGSRRGNKIFKFNKKSDIYSIGILMWEISRGYPPFKDDNEPYQLASLIVDIKNGLRENHIEGTPPEYIKIYTDCWQHNPDSRPDIQQVFLRLKDLSDNNDHDINKIDQYFNTLKIHETIHSVNYSNSNLFISDSTDKILMQDFSSSLLNYDDIGDYEKRLLDLNKLLEIDPNNVKILISCGEIYRMMNRYKDSLVDFNKSLEIEPDNAFALKNRGTAYYHLNKYEESLADLDRSLQIEPRDAFALKYRGNTYRMMKKYGESLADFNKSLEIEPNDAFALSRRGSTYYLMKKYEESLADLNKSLEIEPNNAWTLLQRGETYRKMKKYEESLADLNKSLEIEPNHASTLSSRGATYRMMKKYEESLADLNKSLEINPNDAWILRHRGVTYRMMKKYEESLADLNKSLEIEPNDTFTLSQHEETCRIMNKHKESSKIQIVSNKIIAPTLKKIRVG</sequence>
<evidence type="ECO:0000256" key="2">
    <source>
        <dbReference type="ARBA" id="ARBA00022803"/>
    </source>
</evidence>
<feature type="repeat" description="TPR" evidence="3">
    <location>
        <begin position="441"/>
        <end position="474"/>
    </location>
</feature>
<dbReference type="PRINTS" id="PR00109">
    <property type="entry name" value="TYRKINASE"/>
</dbReference>
<gene>
    <name evidence="5" type="ORF">C2G38_1298847</name>
</gene>
<feature type="repeat" description="TPR" evidence="3">
    <location>
        <begin position="407"/>
        <end position="440"/>
    </location>
</feature>
<keyword evidence="2 3" id="KW-0802">TPR repeat</keyword>
<dbReference type="OrthoDB" id="10248520at2759"/>
<proteinExistence type="predicted"/>
<keyword evidence="1" id="KW-0677">Repeat</keyword>
<dbReference type="SUPFAM" id="SSF48452">
    <property type="entry name" value="TPR-like"/>
    <property type="match status" value="1"/>
</dbReference>
<dbReference type="STRING" id="44941.A0A397W4J6"/>
<dbReference type="Pfam" id="PF13424">
    <property type="entry name" value="TPR_12"/>
    <property type="match status" value="1"/>
</dbReference>
<dbReference type="Gene3D" id="1.10.510.10">
    <property type="entry name" value="Transferase(Phosphotransferase) domain 1"/>
    <property type="match status" value="1"/>
</dbReference>
<dbReference type="GO" id="GO:0005524">
    <property type="term" value="F:ATP binding"/>
    <property type="evidence" value="ECO:0007669"/>
    <property type="project" value="InterPro"/>
</dbReference>
<feature type="repeat" description="TPR" evidence="3">
    <location>
        <begin position="475"/>
        <end position="508"/>
    </location>
</feature>
<name>A0A397W4J6_9GLOM</name>
<dbReference type="Gene3D" id="1.25.40.10">
    <property type="entry name" value="Tetratricopeptide repeat domain"/>
    <property type="match status" value="3"/>
</dbReference>
<dbReference type="Pfam" id="PF13181">
    <property type="entry name" value="TPR_8"/>
    <property type="match status" value="1"/>
</dbReference>
<evidence type="ECO:0000256" key="3">
    <source>
        <dbReference type="PROSITE-ProRule" id="PRU00339"/>
    </source>
</evidence>
<dbReference type="AlphaFoldDB" id="A0A397W4J6"/>
<evidence type="ECO:0000256" key="1">
    <source>
        <dbReference type="ARBA" id="ARBA00022737"/>
    </source>
</evidence>
<dbReference type="PROSITE" id="PS50005">
    <property type="entry name" value="TPR"/>
    <property type="match status" value="7"/>
</dbReference>
<dbReference type="EMBL" id="QKWP01000050">
    <property type="protein sequence ID" value="RIB28972.1"/>
    <property type="molecule type" value="Genomic_DNA"/>
</dbReference>
<organism evidence="5 6">
    <name type="scientific">Gigaspora rosea</name>
    <dbReference type="NCBI Taxonomy" id="44941"/>
    <lineage>
        <taxon>Eukaryota</taxon>
        <taxon>Fungi</taxon>
        <taxon>Fungi incertae sedis</taxon>
        <taxon>Mucoromycota</taxon>
        <taxon>Glomeromycotina</taxon>
        <taxon>Glomeromycetes</taxon>
        <taxon>Diversisporales</taxon>
        <taxon>Gigasporaceae</taxon>
        <taxon>Gigaspora</taxon>
    </lineage>
</organism>
<reference evidence="5 6" key="1">
    <citation type="submission" date="2018-06" db="EMBL/GenBank/DDBJ databases">
        <title>Comparative genomics reveals the genomic features of Rhizophagus irregularis, R. cerebriforme, R. diaphanum and Gigaspora rosea, and their symbiotic lifestyle signature.</title>
        <authorList>
            <person name="Morin E."/>
            <person name="San Clemente H."/>
            <person name="Chen E.C.H."/>
            <person name="De La Providencia I."/>
            <person name="Hainaut M."/>
            <person name="Kuo A."/>
            <person name="Kohler A."/>
            <person name="Murat C."/>
            <person name="Tang N."/>
            <person name="Roy S."/>
            <person name="Loubradou J."/>
            <person name="Henrissat B."/>
            <person name="Grigoriev I.V."/>
            <person name="Corradi N."/>
            <person name="Roux C."/>
            <person name="Martin F.M."/>
        </authorList>
    </citation>
    <scope>NUCLEOTIDE SEQUENCE [LARGE SCALE GENOMIC DNA]</scope>
    <source>
        <strain evidence="5 6">DAOM 194757</strain>
    </source>
</reference>
<dbReference type="Proteomes" id="UP000266673">
    <property type="component" value="Unassembled WGS sequence"/>
</dbReference>
<feature type="domain" description="Protein kinase" evidence="4">
    <location>
        <begin position="1"/>
        <end position="207"/>
    </location>
</feature>
<evidence type="ECO:0000313" key="6">
    <source>
        <dbReference type="Proteomes" id="UP000266673"/>
    </source>
</evidence>
<keyword evidence="6" id="KW-1185">Reference proteome</keyword>
<dbReference type="Pfam" id="PF07714">
    <property type="entry name" value="PK_Tyr_Ser-Thr"/>
    <property type="match status" value="1"/>
</dbReference>
<evidence type="ECO:0000259" key="4">
    <source>
        <dbReference type="PROSITE" id="PS50011"/>
    </source>
</evidence>
<dbReference type="InterPro" id="IPR050498">
    <property type="entry name" value="Ycf3"/>
</dbReference>
<feature type="repeat" description="TPR" evidence="3">
    <location>
        <begin position="271"/>
        <end position="304"/>
    </location>
</feature>
<dbReference type="InterPro" id="IPR019734">
    <property type="entry name" value="TPR_rpt"/>
</dbReference>
<dbReference type="Pfam" id="PF00515">
    <property type="entry name" value="TPR_1"/>
    <property type="match status" value="3"/>
</dbReference>
<dbReference type="SMART" id="SM00028">
    <property type="entry name" value="TPR"/>
    <property type="match status" value="7"/>
</dbReference>
<dbReference type="SUPFAM" id="SSF56112">
    <property type="entry name" value="Protein kinase-like (PK-like)"/>
    <property type="match status" value="1"/>
</dbReference>
<dbReference type="PANTHER" id="PTHR44858">
    <property type="entry name" value="TETRATRICOPEPTIDE REPEAT PROTEIN 6"/>
    <property type="match status" value="1"/>
</dbReference>
<dbReference type="InterPro" id="IPR011009">
    <property type="entry name" value="Kinase-like_dom_sf"/>
</dbReference>
<feature type="repeat" description="TPR" evidence="3">
    <location>
        <begin position="339"/>
        <end position="372"/>
    </location>
</feature>
<evidence type="ECO:0000313" key="5">
    <source>
        <dbReference type="EMBL" id="RIB28972.1"/>
    </source>
</evidence>
<dbReference type="InterPro" id="IPR001245">
    <property type="entry name" value="Ser-Thr/Tyr_kinase_cat_dom"/>
</dbReference>
<accession>A0A397W4J6</accession>
<dbReference type="GO" id="GO:0004672">
    <property type="term" value="F:protein kinase activity"/>
    <property type="evidence" value="ECO:0007669"/>
    <property type="project" value="InterPro"/>
</dbReference>